<sequence length="144" mass="17078">MKGQLLFYCEWDFHIVALNLKDRCQCIPRKNQKPTPSRYTTADYKKAMGMLRNHFSKFWNKELFTRDVYLIFISNYTRHDSDAHVKITMDALEGSVLKNDFQISKHTAERRKQDFCSVTLYARENLLPIFGSDNVQSRNPFDEE</sequence>
<dbReference type="KEGG" id="vg:55605614"/>
<dbReference type="InterPro" id="IPR036614">
    <property type="entry name" value="RusA-like_sf"/>
</dbReference>
<keyword evidence="2" id="KW-1185">Reference proteome</keyword>
<dbReference type="GeneID" id="55605614"/>
<dbReference type="Gene3D" id="3.30.1330.70">
    <property type="entry name" value="Holliday junction resolvase RusA"/>
    <property type="match status" value="1"/>
</dbReference>
<dbReference type="Proteomes" id="UP000259796">
    <property type="component" value="Segment"/>
</dbReference>
<dbReference type="GO" id="GO:0006281">
    <property type="term" value="P:DNA repair"/>
    <property type="evidence" value="ECO:0007669"/>
    <property type="project" value="InterPro"/>
</dbReference>
<dbReference type="EMBL" id="MF974397">
    <property type="protein sequence ID" value="ATN95079.1"/>
    <property type="molecule type" value="Genomic_DNA"/>
</dbReference>
<evidence type="ECO:0000313" key="2">
    <source>
        <dbReference type="Proteomes" id="UP000259796"/>
    </source>
</evidence>
<organism evidence="1 2">
    <name type="scientific">Leptospira phage LE4</name>
    <dbReference type="NCBI Taxonomy" id="2041383"/>
    <lineage>
        <taxon>Viruses</taxon>
        <taxon>Duplodnaviria</taxon>
        <taxon>Heunggongvirae</taxon>
        <taxon>Uroviricota</taxon>
        <taxon>Caudoviricetes</taxon>
        <taxon>Nylescharonvirus</taxon>
        <taxon>Nylescharonvirus LE4</taxon>
    </lineage>
</organism>
<name>A0A343LEG9_9CAUD</name>
<reference evidence="1 2" key="1">
    <citation type="journal article" date="2018" name="Sci. Rep.">
        <title>Characterization of LE3 and LE4, the only lytic phages known to infect the spirochete Leptospira.</title>
        <authorList>
            <person name="Schiettekatte O."/>
            <person name="Vincent A.T."/>
            <person name="Malosse C."/>
            <person name="Lechat P."/>
            <person name="Chamot-Rooke J."/>
            <person name="Veyrier F.J."/>
            <person name="Picardeau M."/>
            <person name="Bourhy P."/>
        </authorList>
    </citation>
    <scope>NUCLEOTIDE SEQUENCE [LARGE SCALE GENOMIC DNA]</scope>
</reference>
<dbReference type="GO" id="GO:0000287">
    <property type="term" value="F:magnesium ion binding"/>
    <property type="evidence" value="ECO:0007669"/>
    <property type="project" value="InterPro"/>
</dbReference>
<dbReference type="GO" id="GO:0006310">
    <property type="term" value="P:DNA recombination"/>
    <property type="evidence" value="ECO:0007669"/>
    <property type="project" value="InterPro"/>
</dbReference>
<dbReference type="SUPFAM" id="SSF103084">
    <property type="entry name" value="Holliday junction resolvase RusA"/>
    <property type="match status" value="1"/>
</dbReference>
<dbReference type="RefSeq" id="YP_009835541.1">
    <property type="nucleotide sequence ID" value="NC_048679.1"/>
</dbReference>
<protein>
    <submittedName>
        <fullName evidence="1">Uncharacterized protein</fullName>
    </submittedName>
</protein>
<evidence type="ECO:0000313" key="1">
    <source>
        <dbReference type="EMBL" id="ATN95079.1"/>
    </source>
</evidence>
<accession>A0A343LEG9</accession>
<proteinExistence type="predicted"/>